<dbReference type="PaxDb" id="39947-A0A0P0XEX9"/>
<reference evidence="2 3" key="2">
    <citation type="journal article" date="2013" name="Plant Cell Physiol.">
        <title>Rice Annotation Project Database (RAP-DB): an integrative and interactive database for rice genomics.</title>
        <authorList>
            <person name="Sakai H."/>
            <person name="Lee S.S."/>
            <person name="Tanaka T."/>
            <person name="Numa H."/>
            <person name="Kim J."/>
            <person name="Kawahara Y."/>
            <person name="Wakimoto H."/>
            <person name="Yang C.C."/>
            <person name="Iwamoto M."/>
            <person name="Abe T."/>
            <person name="Yamada Y."/>
            <person name="Muto A."/>
            <person name="Inokuchi H."/>
            <person name="Ikemura T."/>
            <person name="Matsumoto T."/>
            <person name="Sasaki T."/>
            <person name="Itoh T."/>
        </authorList>
    </citation>
    <scope>NUCLEOTIDE SEQUENCE [LARGE SCALE GENOMIC DNA]</scope>
    <source>
        <strain evidence="3">cv. Nipponbare</strain>
    </source>
</reference>
<organism evidence="2 3">
    <name type="scientific">Oryza sativa subsp. japonica</name>
    <name type="common">Rice</name>
    <dbReference type="NCBI Taxonomy" id="39947"/>
    <lineage>
        <taxon>Eukaryota</taxon>
        <taxon>Viridiplantae</taxon>
        <taxon>Streptophyta</taxon>
        <taxon>Embryophyta</taxon>
        <taxon>Tracheophyta</taxon>
        <taxon>Spermatophyta</taxon>
        <taxon>Magnoliopsida</taxon>
        <taxon>Liliopsida</taxon>
        <taxon>Poales</taxon>
        <taxon>Poaceae</taxon>
        <taxon>BOP clade</taxon>
        <taxon>Oryzoideae</taxon>
        <taxon>Oryzeae</taxon>
        <taxon>Oryzinae</taxon>
        <taxon>Oryza</taxon>
        <taxon>Oryza sativa</taxon>
    </lineage>
</organism>
<keyword evidence="3" id="KW-1185">Reference proteome</keyword>
<accession>A0A0P0XEX9</accession>
<protein>
    <submittedName>
        <fullName evidence="2">Os08g0321750 protein</fullName>
    </submittedName>
</protein>
<evidence type="ECO:0000256" key="1">
    <source>
        <dbReference type="SAM" id="MobiDB-lite"/>
    </source>
</evidence>
<dbReference type="InParanoid" id="A0A0P0XEX9"/>
<feature type="region of interest" description="Disordered" evidence="1">
    <location>
        <begin position="28"/>
        <end position="54"/>
    </location>
</feature>
<proteinExistence type="predicted"/>
<name>A0A0P0XEX9_ORYSJ</name>
<evidence type="ECO:0000313" key="3">
    <source>
        <dbReference type="Proteomes" id="UP000059680"/>
    </source>
</evidence>
<gene>
    <name evidence="2" type="ordered locus">Os08g0321750</name>
    <name evidence="2" type="ORF">OSNPB_080321750</name>
</gene>
<dbReference type="AlphaFoldDB" id="A0A0P0XEX9"/>
<sequence length="113" mass="12454">MQFAADSYPRARRCGHRMAKHALRDALGLPRRTEPHAAEATRGGRLDGEAETEQEQKQPCWLVGLPAFPALLLPRSTLEPSYVGLPQQQQHQRRQGLDVGMGNQLIMLSGGGD</sequence>
<dbReference type="EMBL" id="AP014964">
    <property type="protein sequence ID" value="BAT04877.1"/>
    <property type="molecule type" value="Genomic_DNA"/>
</dbReference>
<dbReference type="Proteomes" id="UP000059680">
    <property type="component" value="Chromosome 8"/>
</dbReference>
<feature type="compositionally biased region" description="Basic and acidic residues" evidence="1">
    <location>
        <begin position="31"/>
        <end position="48"/>
    </location>
</feature>
<reference evidence="2 3" key="3">
    <citation type="journal article" date="2013" name="Rice">
        <title>Improvement of the Oryza sativa Nipponbare reference genome using next generation sequence and optical map data.</title>
        <authorList>
            <person name="Kawahara Y."/>
            <person name="de la Bastide M."/>
            <person name="Hamilton J.P."/>
            <person name="Kanamori H."/>
            <person name="McCombie W.R."/>
            <person name="Ouyang S."/>
            <person name="Schwartz D.C."/>
            <person name="Tanaka T."/>
            <person name="Wu J."/>
            <person name="Zhou S."/>
            <person name="Childs K.L."/>
            <person name="Davidson R.M."/>
            <person name="Lin H."/>
            <person name="Quesada-Ocampo L."/>
            <person name="Vaillancourt B."/>
            <person name="Sakai H."/>
            <person name="Lee S.S."/>
            <person name="Kim J."/>
            <person name="Numa H."/>
            <person name="Itoh T."/>
            <person name="Buell C.R."/>
            <person name="Matsumoto T."/>
        </authorList>
    </citation>
    <scope>NUCLEOTIDE SEQUENCE [LARGE SCALE GENOMIC DNA]</scope>
    <source>
        <strain evidence="3">cv. Nipponbare</strain>
    </source>
</reference>
<evidence type="ECO:0000313" key="2">
    <source>
        <dbReference type="EMBL" id="BAT04877.1"/>
    </source>
</evidence>
<reference evidence="3" key="1">
    <citation type="journal article" date="2005" name="Nature">
        <title>The map-based sequence of the rice genome.</title>
        <authorList>
            <consortium name="International rice genome sequencing project (IRGSP)"/>
            <person name="Matsumoto T."/>
            <person name="Wu J."/>
            <person name="Kanamori H."/>
            <person name="Katayose Y."/>
            <person name="Fujisawa M."/>
            <person name="Namiki N."/>
            <person name="Mizuno H."/>
            <person name="Yamamoto K."/>
            <person name="Antonio B.A."/>
            <person name="Baba T."/>
            <person name="Sakata K."/>
            <person name="Nagamura Y."/>
            <person name="Aoki H."/>
            <person name="Arikawa K."/>
            <person name="Arita K."/>
            <person name="Bito T."/>
            <person name="Chiden Y."/>
            <person name="Fujitsuka N."/>
            <person name="Fukunaka R."/>
            <person name="Hamada M."/>
            <person name="Harada C."/>
            <person name="Hayashi A."/>
            <person name="Hijishita S."/>
            <person name="Honda M."/>
            <person name="Hosokawa S."/>
            <person name="Ichikawa Y."/>
            <person name="Idonuma A."/>
            <person name="Iijima M."/>
            <person name="Ikeda M."/>
            <person name="Ikeno M."/>
            <person name="Ito K."/>
            <person name="Ito S."/>
            <person name="Ito T."/>
            <person name="Ito Y."/>
            <person name="Ito Y."/>
            <person name="Iwabuchi A."/>
            <person name="Kamiya K."/>
            <person name="Karasawa W."/>
            <person name="Kurita K."/>
            <person name="Katagiri S."/>
            <person name="Kikuta A."/>
            <person name="Kobayashi H."/>
            <person name="Kobayashi N."/>
            <person name="Machita K."/>
            <person name="Maehara T."/>
            <person name="Masukawa M."/>
            <person name="Mizubayashi T."/>
            <person name="Mukai Y."/>
            <person name="Nagasaki H."/>
            <person name="Nagata Y."/>
            <person name="Naito S."/>
            <person name="Nakashima M."/>
            <person name="Nakama Y."/>
            <person name="Nakamichi Y."/>
            <person name="Nakamura M."/>
            <person name="Meguro A."/>
            <person name="Negishi M."/>
            <person name="Ohta I."/>
            <person name="Ohta T."/>
            <person name="Okamoto M."/>
            <person name="Ono N."/>
            <person name="Saji S."/>
            <person name="Sakaguchi M."/>
            <person name="Sakai K."/>
            <person name="Shibata M."/>
            <person name="Shimokawa T."/>
            <person name="Song J."/>
            <person name="Takazaki Y."/>
            <person name="Terasawa K."/>
            <person name="Tsugane M."/>
            <person name="Tsuji K."/>
            <person name="Ueda S."/>
            <person name="Waki K."/>
            <person name="Yamagata H."/>
            <person name="Yamamoto M."/>
            <person name="Yamamoto S."/>
            <person name="Yamane H."/>
            <person name="Yoshiki S."/>
            <person name="Yoshihara R."/>
            <person name="Yukawa K."/>
            <person name="Zhong H."/>
            <person name="Yano M."/>
            <person name="Yuan Q."/>
            <person name="Ouyang S."/>
            <person name="Liu J."/>
            <person name="Jones K.M."/>
            <person name="Gansberger K."/>
            <person name="Moffat K."/>
            <person name="Hill J."/>
            <person name="Bera J."/>
            <person name="Fadrosh D."/>
            <person name="Jin S."/>
            <person name="Johri S."/>
            <person name="Kim M."/>
            <person name="Overton L."/>
            <person name="Reardon M."/>
            <person name="Tsitrin T."/>
            <person name="Vuong H."/>
            <person name="Weaver B."/>
            <person name="Ciecko A."/>
            <person name="Tallon L."/>
            <person name="Jackson J."/>
            <person name="Pai G."/>
            <person name="Aken S.V."/>
            <person name="Utterback T."/>
            <person name="Reidmuller S."/>
            <person name="Feldblyum T."/>
            <person name="Hsiao J."/>
            <person name="Zismann V."/>
            <person name="Iobst S."/>
            <person name="de Vazeille A.R."/>
            <person name="Buell C.R."/>
            <person name="Ying K."/>
            <person name="Li Y."/>
            <person name="Lu T."/>
            <person name="Huang Y."/>
            <person name="Zhao Q."/>
            <person name="Feng Q."/>
            <person name="Zhang L."/>
            <person name="Zhu J."/>
            <person name="Weng Q."/>
            <person name="Mu J."/>
            <person name="Lu Y."/>
            <person name="Fan D."/>
            <person name="Liu Y."/>
            <person name="Guan J."/>
            <person name="Zhang Y."/>
            <person name="Yu S."/>
            <person name="Liu X."/>
            <person name="Zhang Y."/>
            <person name="Hong G."/>
            <person name="Han B."/>
            <person name="Choisne N."/>
            <person name="Demange N."/>
            <person name="Orjeda G."/>
            <person name="Samain S."/>
            <person name="Cattolico L."/>
            <person name="Pelletier E."/>
            <person name="Couloux A."/>
            <person name="Segurens B."/>
            <person name="Wincker P."/>
            <person name="D'Hont A."/>
            <person name="Scarpelli C."/>
            <person name="Weissenbach J."/>
            <person name="Salanoubat M."/>
            <person name="Quetier F."/>
            <person name="Yu Y."/>
            <person name="Kim H.R."/>
            <person name="Rambo T."/>
            <person name="Currie J."/>
            <person name="Collura K."/>
            <person name="Luo M."/>
            <person name="Yang T."/>
            <person name="Ammiraju J.S.S."/>
            <person name="Engler F."/>
            <person name="Soderlund C."/>
            <person name="Wing R.A."/>
            <person name="Palmer L.E."/>
            <person name="de la Bastide M."/>
            <person name="Spiegel L."/>
            <person name="Nascimento L."/>
            <person name="Zutavern T."/>
            <person name="O'Shaughnessy A."/>
            <person name="Dike S."/>
            <person name="Dedhia N."/>
            <person name="Preston R."/>
            <person name="Balija V."/>
            <person name="McCombie W.R."/>
            <person name="Chow T."/>
            <person name="Chen H."/>
            <person name="Chung M."/>
            <person name="Chen C."/>
            <person name="Shaw J."/>
            <person name="Wu H."/>
            <person name="Hsiao K."/>
            <person name="Chao Y."/>
            <person name="Chu M."/>
            <person name="Cheng C."/>
            <person name="Hour A."/>
            <person name="Lee P."/>
            <person name="Lin S."/>
            <person name="Lin Y."/>
            <person name="Liou J."/>
            <person name="Liu S."/>
            <person name="Hsing Y."/>
            <person name="Raghuvanshi S."/>
            <person name="Mohanty A."/>
            <person name="Bharti A.K."/>
            <person name="Gaur A."/>
            <person name="Gupta V."/>
            <person name="Kumar D."/>
            <person name="Ravi V."/>
            <person name="Vij S."/>
            <person name="Kapur A."/>
            <person name="Khurana P."/>
            <person name="Khurana P."/>
            <person name="Khurana J.P."/>
            <person name="Tyagi A.K."/>
            <person name="Gaikwad K."/>
            <person name="Singh A."/>
            <person name="Dalal V."/>
            <person name="Srivastava S."/>
            <person name="Dixit A."/>
            <person name="Pal A.K."/>
            <person name="Ghazi I.A."/>
            <person name="Yadav M."/>
            <person name="Pandit A."/>
            <person name="Bhargava A."/>
            <person name="Sureshbabu K."/>
            <person name="Batra K."/>
            <person name="Sharma T.R."/>
            <person name="Mohapatra T."/>
            <person name="Singh N.K."/>
            <person name="Messing J."/>
            <person name="Nelson A.B."/>
            <person name="Fuks G."/>
            <person name="Kavchok S."/>
            <person name="Keizer G."/>
            <person name="Linton E."/>
            <person name="Llaca V."/>
            <person name="Song R."/>
            <person name="Tanyolac B."/>
            <person name="Young S."/>
            <person name="Ho-Il K."/>
            <person name="Hahn J.H."/>
            <person name="Sangsakoo G."/>
            <person name="Vanavichit A."/>
            <person name="de Mattos Luiz.A.T."/>
            <person name="Zimmer P.D."/>
            <person name="Malone G."/>
            <person name="Dellagostin O."/>
            <person name="de Oliveira A.C."/>
            <person name="Bevan M."/>
            <person name="Bancroft I."/>
            <person name="Minx P."/>
            <person name="Cordum H."/>
            <person name="Wilson R."/>
            <person name="Cheng Z."/>
            <person name="Jin W."/>
            <person name="Jiang J."/>
            <person name="Leong S.A."/>
            <person name="Iwama H."/>
            <person name="Gojobori T."/>
            <person name="Itoh T."/>
            <person name="Niimura Y."/>
            <person name="Fujii Y."/>
            <person name="Habara T."/>
            <person name="Sakai H."/>
            <person name="Sato Y."/>
            <person name="Wilson G."/>
            <person name="Kumar K."/>
            <person name="McCouch S."/>
            <person name="Juretic N."/>
            <person name="Hoen D."/>
            <person name="Wright S."/>
            <person name="Bruskiewich R."/>
            <person name="Bureau T."/>
            <person name="Miyao A."/>
            <person name="Hirochika H."/>
            <person name="Nishikawa T."/>
            <person name="Kadowaki K."/>
            <person name="Sugiura M."/>
            <person name="Burr B."/>
            <person name="Sasaki T."/>
        </authorList>
    </citation>
    <scope>NUCLEOTIDE SEQUENCE [LARGE SCALE GENOMIC DNA]</scope>
    <source>
        <strain evidence="3">cv. Nipponbare</strain>
    </source>
</reference>